<dbReference type="Proteomes" id="UP000027135">
    <property type="component" value="Unassembled WGS sequence"/>
</dbReference>
<proteinExistence type="predicted"/>
<feature type="region of interest" description="Disordered" evidence="1">
    <location>
        <begin position="25"/>
        <end position="49"/>
    </location>
</feature>
<sequence length="991" mass="112259">MEASPILSSGRGQCLASLSSSCTDDTRALAASDGDNYRQGDGDASEEQGCHRCEPPIHASANIKHETAERKQCEQHMQKILQECEPQPGNERNRCSTATSPGDSAYVTVVDETVAALTSQPEASTGGKDHSRTEITFSDQWNEASYDLSLSDDTSPSHDVSRGISGCLRSGLTGINTRAENVTDACIESKQINVVKNDNIPVIDTSPETVSGKSDLTNEGEMLVVTGKVQKGVISHQGVKKKYLDSTLVNDEVTETNKIKLEEDEKRQEVLKPECPVWQILKHFECPFKWVPDVFINRSPNSVIQENIITHLAEKEKEFSQTKCSVFREVVIYLVLVYEKTLDDRFMEAILDLQHCYKLLGNSQTIMSCSESSKENIDVNLVKGKYHLNEIKHKRTNPFDEDDKMSNILTLQKPTSRGQHRSLNVELYCSESETSAQRAAQKIVPDSCISDSGRNDVSMGSSDVDAKCVSHDSLKNQVMDSKSFTVNGKENPELINDVLICNESEEEKEERLDSLKLQVDVVREIGYDDSGIEAPKKEKPTGNESKIGRQEQRQAALEYVINATLAHVAYFSESSQEAYDLAKHIEHKYEQLGDAGKATVAAVRGAMLFEYGYTGNKLGLQFLQKALELDPEYWEWNLYCGKVMGRIRQVEKYKGGPPEREEVSLLEKAAQLNREDASVLVHLANVYRGLSYFRYAEKMETEAKGDSVVGTRHYIRNAGTANWRGNWLRQGHSQQQEENMNCLQRWLNPQQIPMPRPVTPLKAEQRDYLQLAKQLFLEALRIEPHCPYNNARCAKGLWSMPVPYKDKECAKQAILHALTMAPDDSLVNHYAGLFYEYCHDYEKALVCYGRATCDSNLNYPAEMNYINLKMRMSPQGNYSPLFRLDKLVFKYSSANYVVQILCHRGFYLYMMEKQYFQAIRSLAKAIRTDPCNQMLKMFYPWKFFGRDISYNIYDLLEKMAAEYKELSGGTAEEDFIAKTLETVRFLKEKKC</sequence>
<evidence type="ECO:0000313" key="2">
    <source>
        <dbReference type="EMBL" id="KDR13528.1"/>
    </source>
</evidence>
<organism evidence="2 3">
    <name type="scientific">Zootermopsis nevadensis</name>
    <name type="common">Dampwood termite</name>
    <dbReference type="NCBI Taxonomy" id="136037"/>
    <lineage>
        <taxon>Eukaryota</taxon>
        <taxon>Metazoa</taxon>
        <taxon>Ecdysozoa</taxon>
        <taxon>Arthropoda</taxon>
        <taxon>Hexapoda</taxon>
        <taxon>Insecta</taxon>
        <taxon>Pterygota</taxon>
        <taxon>Neoptera</taxon>
        <taxon>Polyneoptera</taxon>
        <taxon>Dictyoptera</taxon>
        <taxon>Blattodea</taxon>
        <taxon>Blattoidea</taxon>
        <taxon>Termitoidae</taxon>
        <taxon>Termopsidae</taxon>
        <taxon>Zootermopsis</taxon>
    </lineage>
</organism>
<evidence type="ECO:0000313" key="3">
    <source>
        <dbReference type="Proteomes" id="UP000027135"/>
    </source>
</evidence>
<dbReference type="Gene3D" id="1.25.40.10">
    <property type="entry name" value="Tetratricopeptide repeat domain"/>
    <property type="match status" value="2"/>
</dbReference>
<reference evidence="2 3" key="1">
    <citation type="journal article" date="2014" name="Nat. Commun.">
        <title>Molecular traces of alternative social organization in a termite genome.</title>
        <authorList>
            <person name="Terrapon N."/>
            <person name="Li C."/>
            <person name="Robertson H.M."/>
            <person name="Ji L."/>
            <person name="Meng X."/>
            <person name="Booth W."/>
            <person name="Chen Z."/>
            <person name="Childers C.P."/>
            <person name="Glastad K.M."/>
            <person name="Gokhale K."/>
            <person name="Gowin J."/>
            <person name="Gronenberg W."/>
            <person name="Hermansen R.A."/>
            <person name="Hu H."/>
            <person name="Hunt B.G."/>
            <person name="Huylmans A.K."/>
            <person name="Khalil S.M."/>
            <person name="Mitchell R.D."/>
            <person name="Munoz-Torres M.C."/>
            <person name="Mustard J.A."/>
            <person name="Pan H."/>
            <person name="Reese J.T."/>
            <person name="Scharf M.E."/>
            <person name="Sun F."/>
            <person name="Vogel H."/>
            <person name="Xiao J."/>
            <person name="Yang W."/>
            <person name="Yang Z."/>
            <person name="Yang Z."/>
            <person name="Zhou J."/>
            <person name="Zhu J."/>
            <person name="Brent C.S."/>
            <person name="Elsik C.G."/>
            <person name="Goodisman M.A."/>
            <person name="Liberles D.A."/>
            <person name="Roe R.M."/>
            <person name="Vargo E.L."/>
            <person name="Vilcinskas A."/>
            <person name="Wang J."/>
            <person name="Bornberg-Bauer E."/>
            <person name="Korb J."/>
            <person name="Zhang G."/>
            <person name="Liebig J."/>
        </authorList>
    </citation>
    <scope>NUCLEOTIDE SEQUENCE [LARGE SCALE GENOMIC DNA]</scope>
    <source>
        <tissue evidence="2">Whole organism</tissue>
    </source>
</reference>
<evidence type="ECO:0000256" key="1">
    <source>
        <dbReference type="SAM" id="MobiDB-lite"/>
    </source>
</evidence>
<dbReference type="EMBL" id="KK852941">
    <property type="protein sequence ID" value="KDR13528.1"/>
    <property type="molecule type" value="Genomic_DNA"/>
</dbReference>
<name>A0A067R5V3_ZOONE</name>
<dbReference type="InParanoid" id="A0A067R5V3"/>
<dbReference type="SUPFAM" id="SSF48452">
    <property type="entry name" value="TPR-like"/>
    <property type="match status" value="2"/>
</dbReference>
<dbReference type="AlphaFoldDB" id="A0A067R5V3"/>
<dbReference type="STRING" id="136037.A0A067R5V3"/>
<dbReference type="OrthoDB" id="8195583at2759"/>
<keyword evidence="3" id="KW-1185">Reference proteome</keyword>
<accession>A0A067R5V3</accession>
<dbReference type="InterPro" id="IPR011990">
    <property type="entry name" value="TPR-like_helical_dom_sf"/>
</dbReference>
<gene>
    <name evidence="2" type="ORF">L798_11441</name>
</gene>
<protein>
    <submittedName>
        <fullName evidence="2">Uncharacterized protein</fullName>
    </submittedName>
</protein>